<accession>A0ACC0V317</accession>
<dbReference type="Proteomes" id="UP001163324">
    <property type="component" value="Chromosome 4"/>
</dbReference>
<reference evidence="1" key="1">
    <citation type="submission" date="2022-10" db="EMBL/GenBank/DDBJ databases">
        <title>Complete Genome of Trichothecium roseum strain YXFP-22015, a Plant Pathogen Isolated from Citrus.</title>
        <authorList>
            <person name="Wang Y."/>
            <person name="Zhu L."/>
        </authorList>
    </citation>
    <scope>NUCLEOTIDE SEQUENCE</scope>
    <source>
        <strain evidence="1">YXFP-22015</strain>
    </source>
</reference>
<name>A0ACC0V317_9HYPO</name>
<evidence type="ECO:0000313" key="2">
    <source>
        <dbReference type="Proteomes" id="UP001163324"/>
    </source>
</evidence>
<gene>
    <name evidence="1" type="ORF">N3K66_004355</name>
</gene>
<organism evidence="1 2">
    <name type="scientific">Trichothecium roseum</name>
    <dbReference type="NCBI Taxonomy" id="47278"/>
    <lineage>
        <taxon>Eukaryota</taxon>
        <taxon>Fungi</taxon>
        <taxon>Dikarya</taxon>
        <taxon>Ascomycota</taxon>
        <taxon>Pezizomycotina</taxon>
        <taxon>Sordariomycetes</taxon>
        <taxon>Hypocreomycetidae</taxon>
        <taxon>Hypocreales</taxon>
        <taxon>Hypocreales incertae sedis</taxon>
        <taxon>Trichothecium</taxon>
    </lineage>
</organism>
<sequence>MCGRYAQVLRPSQVRYLLREEDLPIDYASPDEGEGTPRQSYNFAPGYNGVVCRAVQGPHDEAHIQSETNTIPGSLGRQEQSSSTAYKLESMKWGLIPFWTKRDPGYSQIMRTMNCRDDSLSQVGVCLVTSLLKTSSRK</sequence>
<keyword evidence="2" id="KW-1185">Reference proteome</keyword>
<protein>
    <submittedName>
        <fullName evidence="1">Uncharacterized protein</fullName>
    </submittedName>
</protein>
<dbReference type="EMBL" id="CM047943">
    <property type="protein sequence ID" value="KAI9900093.1"/>
    <property type="molecule type" value="Genomic_DNA"/>
</dbReference>
<proteinExistence type="predicted"/>
<comment type="caution">
    <text evidence="1">The sequence shown here is derived from an EMBL/GenBank/DDBJ whole genome shotgun (WGS) entry which is preliminary data.</text>
</comment>
<evidence type="ECO:0000313" key="1">
    <source>
        <dbReference type="EMBL" id="KAI9900093.1"/>
    </source>
</evidence>